<dbReference type="EMBL" id="AP025316">
    <property type="protein sequence ID" value="BDD11874.1"/>
    <property type="molecule type" value="Genomic_DNA"/>
</dbReference>
<accession>A0AAU9CZD5</accession>
<name>A0AAU9CZD5_9BACT</name>
<proteinExistence type="predicted"/>
<feature type="chain" id="PRO_5043493692" evidence="1">
    <location>
        <begin position="27"/>
        <end position="684"/>
    </location>
</feature>
<keyword evidence="2" id="KW-0614">Plasmid</keyword>
<keyword evidence="3" id="KW-1185">Reference proteome</keyword>
<feature type="signal peptide" evidence="1">
    <location>
        <begin position="1"/>
        <end position="26"/>
    </location>
</feature>
<evidence type="ECO:0000256" key="1">
    <source>
        <dbReference type="SAM" id="SignalP"/>
    </source>
</evidence>
<dbReference type="AlphaFoldDB" id="A0AAU9CZD5"/>
<evidence type="ECO:0000313" key="2">
    <source>
        <dbReference type="EMBL" id="BDD11874.1"/>
    </source>
</evidence>
<evidence type="ECO:0000313" key="3">
    <source>
        <dbReference type="Proteomes" id="UP001348817"/>
    </source>
</evidence>
<gene>
    <name evidence="2" type="ORF">FUAX_43060</name>
</gene>
<dbReference type="RefSeq" id="WP_338395275.1">
    <property type="nucleotide sequence ID" value="NZ_AP025316.1"/>
</dbReference>
<dbReference type="KEGG" id="fax:FUAX_43060"/>
<organism evidence="2 3">
    <name type="scientific">Fulvitalea axinellae</name>
    <dbReference type="NCBI Taxonomy" id="1182444"/>
    <lineage>
        <taxon>Bacteria</taxon>
        <taxon>Pseudomonadati</taxon>
        <taxon>Bacteroidota</taxon>
        <taxon>Cytophagia</taxon>
        <taxon>Cytophagales</taxon>
        <taxon>Persicobacteraceae</taxon>
        <taxon>Fulvitalea</taxon>
    </lineage>
</organism>
<sequence length="684" mass="77350">MKRIFNLVALCALAIFGAGVTQGAFAQRALNKYLGKTSTSVTVKSEGRSSQTFGVEFGKNGLGTATSNAPFIINRKIEKGEAGAQRYAFEIEAKQDINFSLRNEWIFDGLSFDESLFYMPGFWYKRNERTPKNAPSLNVSDNWSVRDDRLTTPLAGFFQAGKSLGMFVRRTDKLADDVIMDKKEGEVILNGNSSIGSVGFAKSGNQPVLTAQYPFHEAPYSYQTKLKLTPALRGFVSLKKGEKKTISWEVKAVPAKDYTEYVSKTWEHSFDNLDPQPLEEYLTDTEIKETLTNFHKEAIYTVNGLTGFSGLWYNMATCENTGVLSVGFCGRTLINSFNLLEFGDQQNDPDKVALARKVIDSYFDNGFTESGLLREQVYRNYKETVYSLRKQTEGIVATLYILNYDRLRGKRHPEVDAKIKGLLKSFAKMQDTDGSLPRKFDRQFKVLDKSKGSTQLIITPMLLASKYFDDPEFKDVAVKASRFIEKELVGKADYFSSTLDSNCEDKEAALIASTSLLQLAQVSEGKEKQRYIELMEKSAVFTLSWYYLYDVPFAQGQLLYGANLKTRGWGSVSTENNHIDVYIFDFLEVLRWLEAEKGNKRYGQMADVIESSIREQMLPYEYHMRGVGKKGYMPEIVQQTMWDYGANGKGFLNVHGSIGWTVASVWEMLSPGRFDNFMNSFEGN</sequence>
<keyword evidence="1" id="KW-0732">Signal</keyword>
<dbReference type="Proteomes" id="UP001348817">
    <property type="component" value="Plasmid pFA2"/>
</dbReference>
<protein>
    <submittedName>
        <fullName evidence="2">Uncharacterized protein</fullName>
    </submittedName>
</protein>
<reference evidence="2 3" key="1">
    <citation type="submission" date="2021-12" db="EMBL/GenBank/DDBJ databases">
        <title>Genome sequencing of bacteria with rrn-lacking chromosome and rrn-plasmid.</title>
        <authorList>
            <person name="Anda M."/>
            <person name="Iwasaki W."/>
        </authorList>
    </citation>
    <scope>NUCLEOTIDE SEQUENCE [LARGE SCALE GENOMIC DNA]</scope>
    <source>
        <strain evidence="2 3">DSM 100852</strain>
        <plasmid evidence="2 3">pFA2</plasmid>
    </source>
</reference>
<geneLocation type="plasmid" evidence="2 3">
    <name>pFA2</name>
</geneLocation>